<evidence type="ECO:0000313" key="3">
    <source>
        <dbReference type="EMBL" id="GGY68108.1"/>
    </source>
</evidence>
<gene>
    <name evidence="3" type="ORF">GCM10011613_10400</name>
</gene>
<dbReference type="Proteomes" id="UP000619761">
    <property type="component" value="Unassembled WGS sequence"/>
</dbReference>
<evidence type="ECO:0000313" key="4">
    <source>
        <dbReference type="Proteomes" id="UP000619761"/>
    </source>
</evidence>
<feature type="coiled-coil region" evidence="1">
    <location>
        <begin position="299"/>
        <end position="415"/>
    </location>
</feature>
<keyword evidence="1" id="KW-0175">Coiled coil</keyword>
<proteinExistence type="predicted"/>
<comment type="caution">
    <text evidence="3">The sequence shown here is derived from an EMBL/GenBank/DDBJ whole genome shotgun (WGS) entry which is preliminary data.</text>
</comment>
<reference evidence="4" key="1">
    <citation type="journal article" date="2019" name="Int. J. Syst. Evol. Microbiol.">
        <title>The Global Catalogue of Microorganisms (GCM) 10K type strain sequencing project: providing services to taxonomists for standard genome sequencing and annotation.</title>
        <authorList>
            <consortium name="The Broad Institute Genomics Platform"/>
            <consortium name="The Broad Institute Genome Sequencing Center for Infectious Disease"/>
            <person name="Wu L."/>
            <person name="Ma J."/>
        </authorList>
    </citation>
    <scope>NUCLEOTIDE SEQUENCE [LARGE SCALE GENOMIC DNA]</scope>
    <source>
        <strain evidence="4">KCTC 32239</strain>
    </source>
</reference>
<dbReference type="EMBL" id="BMYZ01000001">
    <property type="protein sequence ID" value="GGY68108.1"/>
    <property type="molecule type" value="Genomic_DNA"/>
</dbReference>
<keyword evidence="2" id="KW-1133">Transmembrane helix</keyword>
<evidence type="ECO:0000256" key="2">
    <source>
        <dbReference type="SAM" id="Phobius"/>
    </source>
</evidence>
<keyword evidence="2" id="KW-0472">Membrane</keyword>
<name>A0ABQ3AYG2_9GAMM</name>
<evidence type="ECO:0008006" key="5">
    <source>
        <dbReference type="Google" id="ProtNLM"/>
    </source>
</evidence>
<organism evidence="3 4">
    <name type="scientific">Cellvibrio zantedeschiae</name>
    <dbReference type="NCBI Taxonomy" id="1237077"/>
    <lineage>
        <taxon>Bacteria</taxon>
        <taxon>Pseudomonadati</taxon>
        <taxon>Pseudomonadota</taxon>
        <taxon>Gammaproteobacteria</taxon>
        <taxon>Cellvibrionales</taxon>
        <taxon>Cellvibrionaceae</taxon>
        <taxon>Cellvibrio</taxon>
    </lineage>
</organism>
<evidence type="ECO:0000256" key="1">
    <source>
        <dbReference type="SAM" id="Coils"/>
    </source>
</evidence>
<keyword evidence="2" id="KW-0812">Transmembrane</keyword>
<feature type="transmembrane region" description="Helical" evidence="2">
    <location>
        <begin position="6"/>
        <end position="27"/>
    </location>
</feature>
<protein>
    <recommendedName>
        <fullName evidence="5">Chromosome partitioning protein ParA</fullName>
    </recommendedName>
</protein>
<accession>A0ABQ3AYG2</accession>
<sequence>MQVPNALIIVVAEINIVLLLCTVFFFFHSRKLKSLVRRQQEKLLELLKAQQSPQAEVPTPSLPASGNYKSYLNEELDATAAEFSIHAPDGDIALELPADSSLMQRILALRYAFLRAEELGTTEDRGTAEYWSIFLQALEPLLAGHQADNSSEELETAKKRIENLEKFKRLFFDMEKQWAAAQANAQDYYAQLLVLSDGVSDRAAFNDVLESYHGVYDSIQQNITQVIQNPDSFTHKTINITRQDPRAAEEIVKLRNVAADQHRIINDLQRKLVEASTTEEKELIIQELQQQLQRQIRFVQESETCIQLLEDELAKAHEEISLQEKTLDETSALSEENKQIKNALHNFTLESKDLVSSINELEQENDSLKQNMRQPAPSANIVAAQPEAAKMQSELSELKKQYAELEEKYLDLKLGQ</sequence>
<keyword evidence="4" id="KW-1185">Reference proteome</keyword>
<dbReference type="RefSeq" id="WP_189416487.1">
    <property type="nucleotide sequence ID" value="NZ_BMYZ01000001.1"/>
</dbReference>